<sequence length="249" mass="27496">MDIRTTASTPSGVVLEDAQSRRSLRYPGITHVIFDLDGTLLDTETVYEEVYSQVCRRFGKQYSLDVRMRHVGTSEKDTARIITTMLNLPISQEEFIQLSNAELQGRITQCALMPGVDRLLRHFTMHEVPMAMATSNPYPHMDAKLTNYPEVRLAFHHIVCGGTDPEVKMGKPAPDIFLVAASRFPGKPQPAQVLVFEDSVAGVKGAIAAGMHVVAVPDRTVPHDTLSGATIILDSLAHFHPELFGFPPF</sequence>
<comment type="caution">
    <text evidence="1">The sequence shown here is derived from an EMBL/GenBank/DDBJ whole genome shotgun (WGS) entry which is preliminary data.</text>
</comment>
<dbReference type="PANTHER" id="PTHR18901">
    <property type="entry name" value="2-DEOXYGLUCOSE-6-PHOSPHATE PHOSPHATASE 2"/>
    <property type="match status" value="1"/>
</dbReference>
<protein>
    <submittedName>
        <fullName evidence="1">Uncharacterized protein</fullName>
    </submittedName>
</protein>
<dbReference type="PANTHER" id="PTHR18901:SF38">
    <property type="entry name" value="PSEUDOURIDINE-5'-PHOSPHATASE"/>
    <property type="match status" value="1"/>
</dbReference>
<organism evidence="1 2">
    <name type="scientific">Gryllus longicercus</name>
    <dbReference type="NCBI Taxonomy" id="2509291"/>
    <lineage>
        <taxon>Eukaryota</taxon>
        <taxon>Metazoa</taxon>
        <taxon>Ecdysozoa</taxon>
        <taxon>Arthropoda</taxon>
        <taxon>Hexapoda</taxon>
        <taxon>Insecta</taxon>
        <taxon>Pterygota</taxon>
        <taxon>Neoptera</taxon>
        <taxon>Polyneoptera</taxon>
        <taxon>Orthoptera</taxon>
        <taxon>Ensifera</taxon>
        <taxon>Gryllidea</taxon>
        <taxon>Grylloidea</taxon>
        <taxon>Gryllidae</taxon>
        <taxon>Gryllinae</taxon>
        <taxon>Gryllus</taxon>
    </lineage>
</organism>
<dbReference type="SUPFAM" id="SSF56784">
    <property type="entry name" value="HAD-like"/>
    <property type="match status" value="1"/>
</dbReference>
<evidence type="ECO:0000313" key="2">
    <source>
        <dbReference type="Proteomes" id="UP001378592"/>
    </source>
</evidence>
<dbReference type="EMBL" id="JAZDUA010000206">
    <property type="protein sequence ID" value="KAK7864349.1"/>
    <property type="molecule type" value="Genomic_DNA"/>
</dbReference>
<dbReference type="NCBIfam" id="TIGR01509">
    <property type="entry name" value="HAD-SF-IA-v3"/>
    <property type="match status" value="1"/>
</dbReference>
<dbReference type="SFLD" id="SFLDS00003">
    <property type="entry name" value="Haloacid_Dehalogenase"/>
    <property type="match status" value="1"/>
</dbReference>
<name>A0AAN9VG96_9ORTH</name>
<proteinExistence type="predicted"/>
<dbReference type="InterPro" id="IPR023198">
    <property type="entry name" value="PGP-like_dom2"/>
</dbReference>
<keyword evidence="2" id="KW-1185">Reference proteome</keyword>
<dbReference type="InterPro" id="IPR006439">
    <property type="entry name" value="HAD-SF_hydro_IA"/>
</dbReference>
<gene>
    <name evidence="1" type="ORF">R5R35_009184</name>
</gene>
<dbReference type="Proteomes" id="UP001378592">
    <property type="component" value="Unassembled WGS sequence"/>
</dbReference>
<dbReference type="GO" id="GO:0016791">
    <property type="term" value="F:phosphatase activity"/>
    <property type="evidence" value="ECO:0007669"/>
    <property type="project" value="TreeGrafter"/>
</dbReference>
<evidence type="ECO:0000313" key="1">
    <source>
        <dbReference type="EMBL" id="KAK7864349.1"/>
    </source>
</evidence>
<dbReference type="Gene3D" id="1.10.150.240">
    <property type="entry name" value="Putative phosphatase, domain 2"/>
    <property type="match status" value="1"/>
</dbReference>
<dbReference type="AlphaFoldDB" id="A0AAN9VG96"/>
<dbReference type="SFLD" id="SFLDG01129">
    <property type="entry name" value="C1.5:_HAD__Beta-PGM__Phosphata"/>
    <property type="match status" value="1"/>
</dbReference>
<reference evidence="1 2" key="1">
    <citation type="submission" date="2024-03" db="EMBL/GenBank/DDBJ databases">
        <title>The genome assembly and annotation of the cricket Gryllus longicercus Weissman &amp; Gray.</title>
        <authorList>
            <person name="Szrajer S."/>
            <person name="Gray D."/>
            <person name="Ylla G."/>
        </authorList>
    </citation>
    <scope>NUCLEOTIDE SEQUENCE [LARGE SCALE GENOMIC DNA]</scope>
    <source>
        <strain evidence="1">DAG 2021-001</strain>
        <tissue evidence="1">Whole body minus gut</tissue>
    </source>
</reference>
<dbReference type="FunFam" id="3.40.50.1000:FF:000055">
    <property type="entry name" value="Haloacid dehalogenase-like hydrolase family protein"/>
    <property type="match status" value="1"/>
</dbReference>
<accession>A0AAN9VG96</accession>
<dbReference type="InterPro" id="IPR023214">
    <property type="entry name" value="HAD_sf"/>
</dbReference>
<dbReference type="InterPro" id="IPR036412">
    <property type="entry name" value="HAD-like_sf"/>
</dbReference>
<dbReference type="Gene3D" id="3.40.50.1000">
    <property type="entry name" value="HAD superfamily/HAD-like"/>
    <property type="match status" value="1"/>
</dbReference>
<dbReference type="Pfam" id="PF00702">
    <property type="entry name" value="Hydrolase"/>
    <property type="match status" value="1"/>
</dbReference>